<dbReference type="Proteomes" id="UP000183670">
    <property type="component" value="Unassembled WGS sequence"/>
</dbReference>
<dbReference type="InterPro" id="IPR054052">
    <property type="entry name" value="Y16Q-like"/>
</dbReference>
<reference evidence="1 2" key="1">
    <citation type="submission" date="2016-10" db="EMBL/GenBank/DDBJ databases">
        <authorList>
            <person name="de Groot N.N."/>
        </authorList>
    </citation>
    <scope>NUCLEOTIDE SEQUENCE [LARGE SCALE GENOMIC DNA]</scope>
    <source>
        <strain evidence="1 2">NLAE-zl-C500</strain>
    </source>
</reference>
<accession>A0A1G6G5B6</accession>
<evidence type="ECO:0000313" key="1">
    <source>
        <dbReference type="EMBL" id="SDB77164.1"/>
    </source>
</evidence>
<evidence type="ECO:0000313" key="2">
    <source>
        <dbReference type="Proteomes" id="UP000183670"/>
    </source>
</evidence>
<organism evidence="1 2">
    <name type="scientific">Bacteroides ovatus</name>
    <dbReference type="NCBI Taxonomy" id="28116"/>
    <lineage>
        <taxon>Bacteria</taxon>
        <taxon>Pseudomonadati</taxon>
        <taxon>Bacteroidota</taxon>
        <taxon>Bacteroidia</taxon>
        <taxon>Bacteroidales</taxon>
        <taxon>Bacteroidaceae</taxon>
        <taxon>Bacteroides</taxon>
    </lineage>
</organism>
<sequence length="143" mass="16581">MSLGRLCKTHIIFNMKKYIGTKLIQATPAIRKGGKIYLPTDAIPKTMEPVEEGYKVVYEDGYESWSPKDVFEKAYHVADTPLDRIYIEYNELMDKHNKLVLFLGRKDAIEIAGENQVALMEAQKVQMHDYLLTLKERIDLMKK</sequence>
<protein>
    <submittedName>
        <fullName evidence="1">Uncharacterized protein</fullName>
    </submittedName>
</protein>
<name>A0A1G6G5B6_BACOV</name>
<dbReference type="Pfam" id="PF21825">
    <property type="entry name" value="crAss001_48"/>
    <property type="match status" value="1"/>
</dbReference>
<proteinExistence type="predicted"/>
<dbReference type="EMBL" id="FMYE01000018">
    <property type="protein sequence ID" value="SDB77164.1"/>
    <property type="molecule type" value="Genomic_DNA"/>
</dbReference>
<gene>
    <name evidence="1" type="ORF">SAMN05192581_101831</name>
</gene>
<dbReference type="AlphaFoldDB" id="A0A1G6G5B6"/>